<dbReference type="SUPFAM" id="SSF56059">
    <property type="entry name" value="Glutathione synthetase ATP-binding domain-like"/>
    <property type="match status" value="1"/>
</dbReference>
<dbReference type="Proteomes" id="UP000198386">
    <property type="component" value="Unassembled WGS sequence"/>
</dbReference>
<dbReference type="NCBIfam" id="NF006367">
    <property type="entry name" value="PRK08591.1"/>
    <property type="match status" value="1"/>
</dbReference>
<dbReference type="InterPro" id="IPR005481">
    <property type="entry name" value="BC-like_N"/>
</dbReference>
<dbReference type="PROSITE" id="PS50075">
    <property type="entry name" value="CARRIER"/>
    <property type="match status" value="1"/>
</dbReference>
<dbReference type="AlphaFoldDB" id="A0A239H1U3"/>
<dbReference type="PROSITE" id="PS50975">
    <property type="entry name" value="ATP_GRASP"/>
    <property type="match status" value="1"/>
</dbReference>
<dbReference type="Gene3D" id="3.30.470.20">
    <property type="entry name" value="ATP-grasp fold, B domain"/>
    <property type="match status" value="1"/>
</dbReference>
<dbReference type="GO" id="GO:0005524">
    <property type="term" value="F:ATP binding"/>
    <property type="evidence" value="ECO:0007669"/>
    <property type="project" value="UniProtKB-UniRule"/>
</dbReference>
<dbReference type="EMBL" id="FZOH01000008">
    <property type="protein sequence ID" value="SNS75142.1"/>
    <property type="molecule type" value="Genomic_DNA"/>
</dbReference>
<evidence type="ECO:0000259" key="11">
    <source>
        <dbReference type="PROSITE" id="PS50075"/>
    </source>
</evidence>
<dbReference type="SUPFAM" id="SSF52440">
    <property type="entry name" value="PreATP-grasp domain"/>
    <property type="match status" value="1"/>
</dbReference>
<dbReference type="SMART" id="SM00878">
    <property type="entry name" value="Biotin_carb_C"/>
    <property type="match status" value="1"/>
</dbReference>
<evidence type="ECO:0000259" key="13">
    <source>
        <dbReference type="PROSITE" id="PS50979"/>
    </source>
</evidence>
<evidence type="ECO:0000256" key="3">
    <source>
        <dbReference type="ARBA" id="ARBA00022450"/>
    </source>
</evidence>
<keyword evidence="3" id="KW-0596">Phosphopantetheine</keyword>
<evidence type="ECO:0000256" key="2">
    <source>
        <dbReference type="ARBA" id="ARBA00013263"/>
    </source>
</evidence>
<keyword evidence="6 10" id="KW-0547">Nucleotide-binding</keyword>
<evidence type="ECO:0000313" key="15">
    <source>
        <dbReference type="Proteomes" id="UP000198386"/>
    </source>
</evidence>
<keyword evidence="8" id="KW-0092">Biotin</keyword>
<evidence type="ECO:0000313" key="14">
    <source>
        <dbReference type="EMBL" id="SNS75142.1"/>
    </source>
</evidence>
<evidence type="ECO:0000256" key="4">
    <source>
        <dbReference type="ARBA" id="ARBA00022553"/>
    </source>
</evidence>
<dbReference type="PROSITE" id="PS00867">
    <property type="entry name" value="CPSASE_2"/>
    <property type="match status" value="1"/>
</dbReference>
<dbReference type="PANTHER" id="PTHR48095:SF2">
    <property type="entry name" value="BIOTIN CARBOXYLASE, CHLOROPLASTIC"/>
    <property type="match status" value="1"/>
</dbReference>
<dbReference type="PANTHER" id="PTHR48095">
    <property type="entry name" value="PYRUVATE CARBOXYLASE SUBUNIT A"/>
    <property type="match status" value="1"/>
</dbReference>
<name>A0A239H1U3_9ACTN</name>
<keyword evidence="4" id="KW-0597">Phosphoprotein</keyword>
<comment type="function">
    <text evidence="1">This protein is a component of the acetyl coenzyme A carboxylase complex; first, biotin carboxylase catalyzes the carboxylation of the carrier protein and then the transcarboxylase transfers the carboxyl group to form malonyl-CoA.</text>
</comment>
<dbReference type="FunFam" id="3.40.50.20:FF:000010">
    <property type="entry name" value="Propionyl-CoA carboxylase subunit alpha"/>
    <property type="match status" value="1"/>
</dbReference>
<dbReference type="PROSITE" id="PS50979">
    <property type="entry name" value="BC"/>
    <property type="match status" value="1"/>
</dbReference>
<evidence type="ECO:0000256" key="9">
    <source>
        <dbReference type="ARBA" id="ARBA00048600"/>
    </source>
</evidence>
<dbReference type="Pfam" id="PF02785">
    <property type="entry name" value="Biotin_carb_C"/>
    <property type="match status" value="1"/>
</dbReference>
<dbReference type="FunFam" id="3.30.1490.20:FF:000003">
    <property type="entry name" value="acetyl-CoA carboxylase isoform X1"/>
    <property type="match status" value="1"/>
</dbReference>
<dbReference type="SUPFAM" id="SSF47336">
    <property type="entry name" value="ACP-like"/>
    <property type="match status" value="1"/>
</dbReference>
<gene>
    <name evidence="14" type="ORF">SAMN04488107_3645</name>
</gene>
<dbReference type="InterPro" id="IPR016185">
    <property type="entry name" value="PreATP-grasp_dom_sf"/>
</dbReference>
<keyword evidence="15" id="KW-1185">Reference proteome</keyword>
<dbReference type="Pfam" id="PF00289">
    <property type="entry name" value="Biotin_carb_N"/>
    <property type="match status" value="1"/>
</dbReference>
<dbReference type="InterPro" id="IPR011054">
    <property type="entry name" value="Rudment_hybrid_motif"/>
</dbReference>
<organism evidence="14 15">
    <name type="scientific">Geodermatophilus saharensis</name>
    <dbReference type="NCBI Taxonomy" id="1137994"/>
    <lineage>
        <taxon>Bacteria</taxon>
        <taxon>Bacillati</taxon>
        <taxon>Actinomycetota</taxon>
        <taxon>Actinomycetes</taxon>
        <taxon>Geodermatophilales</taxon>
        <taxon>Geodermatophilaceae</taxon>
        <taxon>Geodermatophilus</taxon>
    </lineage>
</organism>
<dbReference type="RefSeq" id="WP_089405327.1">
    <property type="nucleotide sequence ID" value="NZ_FZOH01000008.1"/>
</dbReference>
<keyword evidence="5" id="KW-0436">Ligase</keyword>
<dbReference type="Gene3D" id="1.10.1200.10">
    <property type="entry name" value="ACP-like"/>
    <property type="match status" value="1"/>
</dbReference>
<accession>A0A239H1U3</accession>
<feature type="domain" description="Biotin carboxylation" evidence="13">
    <location>
        <begin position="1"/>
        <end position="448"/>
    </location>
</feature>
<feature type="domain" description="ATP-grasp" evidence="12">
    <location>
        <begin position="120"/>
        <end position="317"/>
    </location>
</feature>
<evidence type="ECO:0000256" key="5">
    <source>
        <dbReference type="ARBA" id="ARBA00022598"/>
    </source>
</evidence>
<dbReference type="GO" id="GO:0031177">
    <property type="term" value="F:phosphopantetheine binding"/>
    <property type="evidence" value="ECO:0007669"/>
    <property type="project" value="InterPro"/>
</dbReference>
<reference evidence="15" key="1">
    <citation type="submission" date="2017-06" db="EMBL/GenBank/DDBJ databases">
        <authorList>
            <person name="Varghese N."/>
            <person name="Submissions S."/>
        </authorList>
    </citation>
    <scope>NUCLEOTIDE SEQUENCE [LARGE SCALE GENOMIC DNA]</scope>
    <source>
        <strain evidence="15">DSM 45423</strain>
    </source>
</reference>
<sequence length="579" mass="62542">MIGRLLIANRGEIAVRVARACRELGIEVVAVHSTADRDSAVVEMADEAVHIGPPAPRASYLHVPNLIEAALRTGADAVHPGYGFLSEDPDFAEICDKEGLTFVGPPPEVMQQMGNKATARKLMAAAGLPLLPGVVDPVRTAEEGMRIAADIGYPVIIKAAAGGGGRGMTVVRGPEDFAEAFTTTQTVARAVFRDPTVYVERYLSGARHVEVQVLCDSHGAGIHLGERDCSLQRRHQKLLEEGPAGHLSPAQRAELGVMAVRGALSVGYSGAGTVEFLVDDAGRAYFMEMNARIQVEHPVTELLTGVDLVREQLLVAGGERLRLRQEDVVVRGAAIECRINAEDPARGFAPAPGRLDVLRVPDGPWTRFDTGYRQGDEVSPHYDSLLGKLVVWAPDREQALRRMDRALAELRVEGPGVHTTTALHRAMLRDPDVRADRHDVQFLDRRLPDLVARAELIAACPEPALPAALRGPLHLVPDGDPAVPASRPHHRPEEDTAMTAFSQTDLMQLLTEKAGLPQESHTTDPDARFADVGLDSLAFLSLQTALQDRFGTELPDDSADRYTFGEIVEAVRAAQAQPA</sequence>
<dbReference type="InterPro" id="IPR009081">
    <property type="entry name" value="PP-bd_ACP"/>
</dbReference>
<dbReference type="InterPro" id="IPR005482">
    <property type="entry name" value="Biotin_COase_C"/>
</dbReference>
<evidence type="ECO:0000256" key="7">
    <source>
        <dbReference type="ARBA" id="ARBA00022840"/>
    </source>
</evidence>
<comment type="catalytic activity">
    <reaction evidence="9">
        <text>N(6)-biotinyl-L-lysyl-[protein] + hydrogencarbonate + ATP = N(6)-carboxybiotinyl-L-lysyl-[protein] + ADP + phosphate + H(+)</text>
        <dbReference type="Rhea" id="RHEA:13501"/>
        <dbReference type="Rhea" id="RHEA-COMP:10505"/>
        <dbReference type="Rhea" id="RHEA-COMP:10506"/>
        <dbReference type="ChEBI" id="CHEBI:15378"/>
        <dbReference type="ChEBI" id="CHEBI:17544"/>
        <dbReference type="ChEBI" id="CHEBI:30616"/>
        <dbReference type="ChEBI" id="CHEBI:43474"/>
        <dbReference type="ChEBI" id="CHEBI:83144"/>
        <dbReference type="ChEBI" id="CHEBI:83145"/>
        <dbReference type="ChEBI" id="CHEBI:456216"/>
        <dbReference type="EC" id="6.3.4.14"/>
    </reaction>
</comment>
<dbReference type="GO" id="GO:0004075">
    <property type="term" value="F:biotin carboxylase activity"/>
    <property type="evidence" value="ECO:0007669"/>
    <property type="project" value="UniProtKB-EC"/>
</dbReference>
<dbReference type="SUPFAM" id="SSF51246">
    <property type="entry name" value="Rudiment single hybrid motif"/>
    <property type="match status" value="1"/>
</dbReference>
<dbReference type="SMART" id="SM00823">
    <property type="entry name" value="PKS_PP"/>
    <property type="match status" value="1"/>
</dbReference>
<dbReference type="Pfam" id="PF02786">
    <property type="entry name" value="CPSase_L_D2"/>
    <property type="match status" value="1"/>
</dbReference>
<dbReference type="OrthoDB" id="9760256at2"/>
<dbReference type="InterPro" id="IPR005479">
    <property type="entry name" value="CPAse_ATP-bd"/>
</dbReference>
<evidence type="ECO:0000256" key="8">
    <source>
        <dbReference type="ARBA" id="ARBA00023267"/>
    </source>
</evidence>
<dbReference type="Pfam" id="PF00550">
    <property type="entry name" value="PP-binding"/>
    <property type="match status" value="1"/>
</dbReference>
<dbReference type="InterPro" id="IPR036736">
    <property type="entry name" value="ACP-like_sf"/>
</dbReference>
<feature type="domain" description="Carrier" evidence="11">
    <location>
        <begin position="500"/>
        <end position="578"/>
    </location>
</feature>
<proteinExistence type="predicted"/>
<evidence type="ECO:0000259" key="12">
    <source>
        <dbReference type="PROSITE" id="PS50975"/>
    </source>
</evidence>
<dbReference type="GO" id="GO:0046872">
    <property type="term" value="F:metal ion binding"/>
    <property type="evidence" value="ECO:0007669"/>
    <property type="project" value="InterPro"/>
</dbReference>
<evidence type="ECO:0000256" key="10">
    <source>
        <dbReference type="PROSITE-ProRule" id="PRU00409"/>
    </source>
</evidence>
<protein>
    <recommendedName>
        <fullName evidence="2">biotin carboxylase</fullName>
        <ecNumber evidence="2">6.3.4.14</ecNumber>
    </recommendedName>
</protein>
<keyword evidence="7 10" id="KW-0067">ATP-binding</keyword>
<dbReference type="EC" id="6.3.4.14" evidence="2"/>
<dbReference type="InterPro" id="IPR051602">
    <property type="entry name" value="ACC_Biotin_Carboxylase"/>
</dbReference>
<dbReference type="PROSITE" id="PS00866">
    <property type="entry name" value="CPSASE_1"/>
    <property type="match status" value="1"/>
</dbReference>
<dbReference type="InterPro" id="IPR011761">
    <property type="entry name" value="ATP-grasp"/>
</dbReference>
<evidence type="ECO:0000256" key="1">
    <source>
        <dbReference type="ARBA" id="ARBA00003761"/>
    </source>
</evidence>
<dbReference type="InterPro" id="IPR011764">
    <property type="entry name" value="Biotin_carboxylation_dom"/>
</dbReference>
<evidence type="ECO:0000256" key="6">
    <source>
        <dbReference type="ARBA" id="ARBA00022741"/>
    </source>
</evidence>
<dbReference type="InterPro" id="IPR020806">
    <property type="entry name" value="PKS_PP-bd"/>
</dbReference>